<dbReference type="AlphaFoldDB" id="X1F0L1"/>
<evidence type="ECO:0000313" key="1">
    <source>
        <dbReference type="EMBL" id="GAH14358.1"/>
    </source>
</evidence>
<name>X1F0L1_9ZZZZ</name>
<dbReference type="EMBL" id="BART01039478">
    <property type="protein sequence ID" value="GAH14358.1"/>
    <property type="molecule type" value="Genomic_DNA"/>
</dbReference>
<feature type="non-terminal residue" evidence="1">
    <location>
        <position position="60"/>
    </location>
</feature>
<proteinExistence type="predicted"/>
<reference evidence="1" key="1">
    <citation type="journal article" date="2014" name="Front. Microbiol.">
        <title>High frequency of phylogenetically diverse reductive dehalogenase-homologous genes in deep subseafloor sedimentary metagenomes.</title>
        <authorList>
            <person name="Kawai M."/>
            <person name="Futagami T."/>
            <person name="Toyoda A."/>
            <person name="Takaki Y."/>
            <person name="Nishi S."/>
            <person name="Hori S."/>
            <person name="Arai W."/>
            <person name="Tsubouchi T."/>
            <person name="Morono Y."/>
            <person name="Uchiyama I."/>
            <person name="Ito T."/>
            <person name="Fujiyama A."/>
            <person name="Inagaki F."/>
            <person name="Takami H."/>
        </authorList>
    </citation>
    <scope>NUCLEOTIDE SEQUENCE</scope>
    <source>
        <strain evidence="1">Expedition CK06-06</strain>
    </source>
</reference>
<organism evidence="1">
    <name type="scientific">marine sediment metagenome</name>
    <dbReference type="NCBI Taxonomy" id="412755"/>
    <lineage>
        <taxon>unclassified sequences</taxon>
        <taxon>metagenomes</taxon>
        <taxon>ecological metagenomes</taxon>
    </lineage>
</organism>
<protein>
    <submittedName>
        <fullName evidence="1">Uncharacterized protein</fullName>
    </submittedName>
</protein>
<gene>
    <name evidence="1" type="ORF">S01H4_64864</name>
</gene>
<sequence length="60" mass="6736">MTENKIHIQGRLDPEESPDAHRVYQAMRKEKLTQGEIIELGLLAMGPMVLNNFTVDDGAL</sequence>
<accession>X1F0L1</accession>
<comment type="caution">
    <text evidence="1">The sequence shown here is derived from an EMBL/GenBank/DDBJ whole genome shotgun (WGS) entry which is preliminary data.</text>
</comment>